<sequence>MVLEPYRLVLVRKDISLRTAIQKKAQQTPSTGGMNETAFVSQTLDTALASLENSKAESILSIDIRGRSSIGDYMIIASGRSHRHVNSVADYLLQALKELGCKNLRVEGLESSDWVLIDTGDVIVHIFHPETREFYNIEKIWMDERTEAGRPAGTVH</sequence>
<comment type="caution">
    <text evidence="3">The sequence shown here is derived from an EMBL/GenBank/DDBJ whole genome shotgun (WGS) entry which is preliminary data.</text>
</comment>
<dbReference type="GO" id="GO:0043023">
    <property type="term" value="F:ribosomal large subunit binding"/>
    <property type="evidence" value="ECO:0007669"/>
    <property type="project" value="TreeGrafter"/>
</dbReference>
<dbReference type="EMBL" id="QLMK01000004">
    <property type="protein sequence ID" value="RAK30099.1"/>
    <property type="molecule type" value="Genomic_DNA"/>
</dbReference>
<evidence type="ECO:0000313" key="4">
    <source>
        <dbReference type="Proteomes" id="UP000249453"/>
    </source>
</evidence>
<name>A0A364JW82_9HYPH</name>
<keyword evidence="2" id="KW-0963">Cytoplasm</keyword>
<gene>
    <name evidence="2" type="primary">rsfS</name>
    <name evidence="3" type="ORF">C7374_104160</name>
</gene>
<keyword evidence="2" id="KW-0678">Repressor</keyword>
<dbReference type="Gene3D" id="3.30.460.10">
    <property type="entry name" value="Beta Polymerase, domain 2"/>
    <property type="match status" value="1"/>
</dbReference>
<dbReference type="SUPFAM" id="SSF81301">
    <property type="entry name" value="Nucleotidyltransferase"/>
    <property type="match status" value="1"/>
</dbReference>
<accession>A0A364JW82</accession>
<dbReference type="GO" id="GO:0090071">
    <property type="term" value="P:negative regulation of ribosome biogenesis"/>
    <property type="evidence" value="ECO:0007669"/>
    <property type="project" value="UniProtKB-UniRule"/>
</dbReference>
<comment type="subcellular location">
    <subcellularLocation>
        <location evidence="2">Cytoplasm</location>
    </subcellularLocation>
</comment>
<comment type="subunit">
    <text evidence="2">Interacts with ribosomal protein uL14 (rplN).</text>
</comment>
<dbReference type="HAMAP" id="MF_01477">
    <property type="entry name" value="Iojap_RsfS"/>
    <property type="match status" value="1"/>
</dbReference>
<evidence type="ECO:0000256" key="1">
    <source>
        <dbReference type="ARBA" id="ARBA00010574"/>
    </source>
</evidence>
<keyword evidence="4" id="KW-1185">Reference proteome</keyword>
<dbReference type="GO" id="GO:0017148">
    <property type="term" value="P:negative regulation of translation"/>
    <property type="evidence" value="ECO:0007669"/>
    <property type="project" value="UniProtKB-UniRule"/>
</dbReference>
<reference evidence="3 4" key="1">
    <citation type="submission" date="2018-06" db="EMBL/GenBank/DDBJ databases">
        <title>Genomic Encyclopedia of Type Strains, Phase IV (KMG-IV): sequencing the most valuable type-strain genomes for metagenomic binning, comparative biology and taxonomic classification.</title>
        <authorList>
            <person name="Goeker M."/>
        </authorList>
    </citation>
    <scope>NUCLEOTIDE SEQUENCE [LARGE SCALE GENOMIC DNA]</scope>
    <source>
        <strain evidence="3 4">DSM 26720</strain>
    </source>
</reference>
<dbReference type="Proteomes" id="UP000249453">
    <property type="component" value="Unassembled WGS sequence"/>
</dbReference>
<comment type="similarity">
    <text evidence="1 2">Belongs to the Iojap/RsfS family.</text>
</comment>
<dbReference type="InterPro" id="IPR043519">
    <property type="entry name" value="NT_sf"/>
</dbReference>
<comment type="function">
    <text evidence="2">Functions as a ribosomal silencing factor. Interacts with ribosomal protein uL14 (rplN), blocking formation of intersubunit bridge B8. Prevents association of the 30S and 50S ribosomal subunits and the formation of functional ribosomes, thus repressing translation.</text>
</comment>
<protein>
    <recommendedName>
        <fullName evidence="2">Ribosomal silencing factor RsfS</fullName>
    </recommendedName>
</protein>
<dbReference type="GO" id="GO:0005737">
    <property type="term" value="C:cytoplasm"/>
    <property type="evidence" value="ECO:0007669"/>
    <property type="project" value="UniProtKB-SubCell"/>
</dbReference>
<dbReference type="NCBIfam" id="TIGR00090">
    <property type="entry name" value="rsfS_iojap_ybeB"/>
    <property type="match status" value="1"/>
</dbReference>
<keyword evidence="2" id="KW-0810">Translation regulation</keyword>
<proteinExistence type="inferred from homology"/>
<organism evidence="3 4">
    <name type="scientific">Falsochrobactrum ovis</name>
    <dbReference type="NCBI Taxonomy" id="1293442"/>
    <lineage>
        <taxon>Bacteria</taxon>
        <taxon>Pseudomonadati</taxon>
        <taxon>Pseudomonadota</taxon>
        <taxon>Alphaproteobacteria</taxon>
        <taxon>Hyphomicrobiales</taxon>
        <taxon>Brucellaceae</taxon>
        <taxon>Falsochrobactrum</taxon>
    </lineage>
</organism>
<dbReference type="Pfam" id="PF02410">
    <property type="entry name" value="RsfS"/>
    <property type="match status" value="1"/>
</dbReference>
<dbReference type="GO" id="GO:0042256">
    <property type="term" value="P:cytosolic ribosome assembly"/>
    <property type="evidence" value="ECO:0007669"/>
    <property type="project" value="UniProtKB-UniRule"/>
</dbReference>
<dbReference type="PANTHER" id="PTHR21043:SF0">
    <property type="entry name" value="MITOCHONDRIAL ASSEMBLY OF RIBOSOMAL LARGE SUBUNIT PROTEIN 1"/>
    <property type="match status" value="1"/>
</dbReference>
<dbReference type="AlphaFoldDB" id="A0A364JW82"/>
<dbReference type="PANTHER" id="PTHR21043">
    <property type="entry name" value="IOJAP SUPERFAMILY ORTHOLOG"/>
    <property type="match status" value="1"/>
</dbReference>
<evidence type="ECO:0000256" key="2">
    <source>
        <dbReference type="HAMAP-Rule" id="MF_01477"/>
    </source>
</evidence>
<dbReference type="InterPro" id="IPR004394">
    <property type="entry name" value="Iojap/RsfS/C7orf30"/>
</dbReference>
<evidence type="ECO:0000313" key="3">
    <source>
        <dbReference type="EMBL" id="RAK30099.1"/>
    </source>
</evidence>